<dbReference type="InterPro" id="IPR042226">
    <property type="entry name" value="eFR1_2_sf"/>
</dbReference>
<evidence type="ECO:0000313" key="2">
    <source>
        <dbReference type="Proteomes" id="UP000245762"/>
    </source>
</evidence>
<dbReference type="Proteomes" id="UP000245762">
    <property type="component" value="Unassembled WGS sequence"/>
</dbReference>
<accession>A0A316KX28</accession>
<name>A0A316KX28_9FLAO</name>
<keyword evidence="2" id="KW-1185">Reference proteome</keyword>
<dbReference type="EMBL" id="QGEG01000004">
    <property type="protein sequence ID" value="PWL37658.1"/>
    <property type="molecule type" value="Genomic_DNA"/>
</dbReference>
<evidence type="ECO:0000313" key="1">
    <source>
        <dbReference type="EMBL" id="PWL37658.1"/>
    </source>
</evidence>
<dbReference type="OrthoDB" id="594984at2"/>
<organism evidence="1 2">
    <name type="scientific">Flagellimonas aquimarina</name>
    <dbReference type="NCBI Taxonomy" id="2201895"/>
    <lineage>
        <taxon>Bacteria</taxon>
        <taxon>Pseudomonadati</taxon>
        <taxon>Bacteroidota</taxon>
        <taxon>Flavobacteriia</taxon>
        <taxon>Flavobacteriales</taxon>
        <taxon>Flavobacteriaceae</taxon>
        <taxon>Flagellimonas</taxon>
    </lineage>
</organism>
<proteinExistence type="predicted"/>
<gene>
    <name evidence="1" type="ORF">DKG77_15275</name>
</gene>
<sequence length="134" mass="15475">MKQVGIWLDKQKADYVLFENGEEKFFTIPSNMEFFNPKGGSRSKTRWGPQDVVQDSKYLEREKHQLKRYFENLATSVKNADQLAIFGPAETADRFMGYLEKDHQTLAVKVKVVDKADSMTENQFKALARSAFDI</sequence>
<dbReference type="SUPFAM" id="SSF53137">
    <property type="entry name" value="Translational machinery components"/>
    <property type="match status" value="1"/>
</dbReference>
<comment type="caution">
    <text evidence="1">The sequence shown here is derived from an EMBL/GenBank/DDBJ whole genome shotgun (WGS) entry which is preliminary data.</text>
</comment>
<protein>
    <recommendedName>
        <fullName evidence="3">Host attachment protein</fullName>
    </recommendedName>
</protein>
<dbReference type="AlphaFoldDB" id="A0A316KX28"/>
<evidence type="ECO:0008006" key="3">
    <source>
        <dbReference type="Google" id="ProtNLM"/>
    </source>
</evidence>
<reference evidence="1 2" key="1">
    <citation type="submission" date="2018-05" db="EMBL/GenBank/DDBJ databases">
        <title>Complete genome sequence of Flagellimonas aquimarina ECD12 isolated from seaweed Ecklonia cava.</title>
        <authorList>
            <person name="Choi S."/>
            <person name="Seong C."/>
        </authorList>
    </citation>
    <scope>NUCLEOTIDE SEQUENCE [LARGE SCALE GENOMIC DNA]</scope>
    <source>
        <strain evidence="1 2">ECD12</strain>
    </source>
</reference>
<dbReference type="RefSeq" id="WP_109664857.1">
    <property type="nucleotide sequence ID" value="NZ_QGEG01000004.1"/>
</dbReference>
<dbReference type="Gene3D" id="3.30.420.60">
    <property type="entry name" value="eRF1 domain 2"/>
    <property type="match status" value="1"/>
</dbReference>